<feature type="transmembrane region" description="Helical" evidence="1">
    <location>
        <begin position="56"/>
        <end position="80"/>
    </location>
</feature>
<comment type="caution">
    <text evidence="2">The sequence shown here is derived from an EMBL/GenBank/DDBJ whole genome shotgun (WGS) entry which is preliminary data.</text>
</comment>
<protein>
    <submittedName>
        <fullName evidence="2">Uncharacterized protein</fullName>
    </submittedName>
</protein>
<reference evidence="2 3" key="1">
    <citation type="submission" date="2023-07" db="EMBL/GenBank/DDBJ databases">
        <title>Genomic Encyclopedia of Type Strains, Phase IV (KMG-IV): sequencing the most valuable type-strain genomes for metagenomic binning, comparative biology and taxonomic classification.</title>
        <authorList>
            <person name="Goeker M."/>
        </authorList>
    </citation>
    <scope>NUCLEOTIDE SEQUENCE [LARGE SCALE GENOMIC DNA]</scope>
    <source>
        <strain evidence="2 3">DSM 22616</strain>
    </source>
</reference>
<feature type="transmembrane region" description="Helical" evidence="1">
    <location>
        <begin position="100"/>
        <end position="120"/>
    </location>
</feature>
<feature type="transmembrane region" description="Helical" evidence="1">
    <location>
        <begin position="25"/>
        <end position="44"/>
    </location>
</feature>
<evidence type="ECO:0000256" key="1">
    <source>
        <dbReference type="SAM" id="Phobius"/>
    </source>
</evidence>
<keyword evidence="3" id="KW-1185">Reference proteome</keyword>
<feature type="transmembrane region" description="Helical" evidence="1">
    <location>
        <begin position="126"/>
        <end position="145"/>
    </location>
</feature>
<evidence type="ECO:0000313" key="2">
    <source>
        <dbReference type="EMBL" id="MDQ0274308.1"/>
    </source>
</evidence>
<keyword evidence="1" id="KW-1133">Transmembrane helix</keyword>
<proteinExistence type="predicted"/>
<feature type="transmembrane region" description="Helical" evidence="1">
    <location>
        <begin position="217"/>
        <end position="242"/>
    </location>
</feature>
<dbReference type="EMBL" id="JAUSTN010000002">
    <property type="protein sequence ID" value="MDQ0274308.1"/>
    <property type="molecule type" value="Genomic_DNA"/>
</dbReference>
<dbReference type="Proteomes" id="UP001236559">
    <property type="component" value="Unassembled WGS sequence"/>
</dbReference>
<accession>A0ABU0AV41</accession>
<feature type="transmembrane region" description="Helical" evidence="1">
    <location>
        <begin position="165"/>
        <end position="183"/>
    </location>
</feature>
<dbReference type="RefSeq" id="WP_307494867.1">
    <property type="nucleotide sequence ID" value="NZ_JAUSTN010000002.1"/>
</dbReference>
<name>A0ABU0AV41_9FIRM</name>
<keyword evidence="1" id="KW-0472">Membrane</keyword>
<gene>
    <name evidence="2" type="ORF">J2S72_000316</name>
</gene>
<sequence length="257" mass="29991">MLTDFIKVYTISLNKTFSKIKKNPIIFLMPLMYSIIMGICHYLADTLLSNIVGTTIWRFLIPLIDSLIISSYFTILEDLIMYNRINFKYFTKSFIKKSGLIYATYFTLILIDWAFFIINLDYTIELIISSILGIVLSSVSEYIYLRGISYTEGLISALKFFKENFFLWLPPIIILFLGKYILFDMIDMSADLSDLVMTQTLGSPFNFYLGQYLDLGYIIKFIIFEIIVSLLTVFRGVLFNIIEGSSIRKRKYRGYDF</sequence>
<keyword evidence="1" id="KW-0812">Transmembrane</keyword>
<evidence type="ECO:0000313" key="3">
    <source>
        <dbReference type="Proteomes" id="UP001236559"/>
    </source>
</evidence>
<organism evidence="2 3">
    <name type="scientific">Peptoniphilus koenoeneniae</name>
    <dbReference type="NCBI Taxonomy" id="507751"/>
    <lineage>
        <taxon>Bacteria</taxon>
        <taxon>Bacillati</taxon>
        <taxon>Bacillota</taxon>
        <taxon>Tissierellia</taxon>
        <taxon>Tissierellales</taxon>
        <taxon>Peptoniphilaceae</taxon>
        <taxon>Peptoniphilus</taxon>
    </lineage>
</organism>